<dbReference type="RefSeq" id="WP_153441269.1">
    <property type="nucleotide sequence ID" value="NZ_JACIGA010000004.1"/>
</dbReference>
<reference evidence="1 2" key="1">
    <citation type="journal article" date="2013" name="Genome Biol.">
        <title>Comparative genomics of the core and accessory genomes of 48 Sinorhizobium strains comprising five genospecies.</title>
        <authorList>
            <person name="Sugawara M."/>
            <person name="Epstein B."/>
            <person name="Badgley B.D."/>
            <person name="Unno T."/>
            <person name="Xu L."/>
            <person name="Reese J."/>
            <person name="Gyaneshwar P."/>
            <person name="Denny R."/>
            <person name="Mudge J."/>
            <person name="Bharti A.K."/>
            <person name="Farmer A.D."/>
            <person name="May G.D."/>
            <person name="Woodward J.E."/>
            <person name="Medigue C."/>
            <person name="Vallenet D."/>
            <person name="Lajus A."/>
            <person name="Rouy Z."/>
            <person name="Martinez-Vaz B."/>
            <person name="Tiffin P."/>
            <person name="Young N.D."/>
            <person name="Sadowsky M.J."/>
        </authorList>
    </citation>
    <scope>NUCLEOTIDE SEQUENCE [LARGE SCALE GENOMIC DNA]</scope>
    <source>
        <strain evidence="1 2">USDA4894</strain>
    </source>
</reference>
<evidence type="ECO:0008006" key="3">
    <source>
        <dbReference type="Google" id="ProtNLM"/>
    </source>
</evidence>
<dbReference type="OrthoDB" id="9800461at2"/>
<proteinExistence type="predicted"/>
<accession>A0A6N7LKX4</accession>
<dbReference type="AlphaFoldDB" id="A0A6N7LKX4"/>
<evidence type="ECO:0000313" key="1">
    <source>
        <dbReference type="EMBL" id="MQX17394.1"/>
    </source>
</evidence>
<keyword evidence="2" id="KW-1185">Reference proteome</keyword>
<organism evidence="1 2">
    <name type="scientific">Sinorhizobium terangae</name>
    <dbReference type="NCBI Taxonomy" id="110322"/>
    <lineage>
        <taxon>Bacteria</taxon>
        <taxon>Pseudomonadati</taxon>
        <taxon>Pseudomonadota</taxon>
        <taxon>Alphaproteobacteria</taxon>
        <taxon>Hyphomicrobiales</taxon>
        <taxon>Rhizobiaceae</taxon>
        <taxon>Sinorhizobium/Ensifer group</taxon>
        <taxon>Sinorhizobium</taxon>
    </lineage>
</organism>
<gene>
    <name evidence="1" type="ORF">GHK62_22335</name>
</gene>
<sequence length="145" mass="16033">MSDAGYSGTPLIKKLGLRDGQTALILAVPSTLPEIAAFPGFALADTSIGRTVSRRYDYIHVFETDRTALESRADALPAWLRADGMFWVSWPNRSSGVATDLTENDLREIFLPLDLVDVKVCAIDPVWSGLKFMFRKEVRASLRTG</sequence>
<protein>
    <recommendedName>
        <fullName evidence="3">DUF3052 domain-containing protein</fullName>
    </recommendedName>
</protein>
<name>A0A6N7LKX4_SINTE</name>
<comment type="caution">
    <text evidence="1">The sequence shown here is derived from an EMBL/GenBank/DDBJ whole genome shotgun (WGS) entry which is preliminary data.</text>
</comment>
<evidence type="ECO:0000313" key="2">
    <source>
        <dbReference type="Proteomes" id="UP000439983"/>
    </source>
</evidence>
<dbReference type="Proteomes" id="UP000439983">
    <property type="component" value="Unassembled WGS sequence"/>
</dbReference>
<dbReference type="EMBL" id="WITC01000095">
    <property type="protein sequence ID" value="MQX17394.1"/>
    <property type="molecule type" value="Genomic_DNA"/>
</dbReference>